<evidence type="ECO:0000256" key="4">
    <source>
        <dbReference type="ARBA" id="ARBA00010617"/>
    </source>
</evidence>
<evidence type="ECO:0000256" key="13">
    <source>
        <dbReference type="ARBA" id="ARBA00031395"/>
    </source>
</evidence>
<dbReference type="FunFam" id="3.30.70.1400:FF:000001">
    <property type="entry name" value="Aminomethyltransferase"/>
    <property type="match status" value="1"/>
</dbReference>
<evidence type="ECO:0000259" key="15">
    <source>
        <dbReference type="Pfam" id="PF01571"/>
    </source>
</evidence>
<dbReference type="GO" id="GO:0020037">
    <property type="term" value="F:heme binding"/>
    <property type="evidence" value="ECO:0007669"/>
    <property type="project" value="InterPro"/>
</dbReference>
<dbReference type="PRINTS" id="PR00463">
    <property type="entry name" value="EP450I"/>
</dbReference>
<dbReference type="PRINTS" id="PR00385">
    <property type="entry name" value="P450"/>
</dbReference>
<dbReference type="InterPro" id="IPR027266">
    <property type="entry name" value="TrmE/GcvT-like"/>
</dbReference>
<dbReference type="GO" id="GO:0008483">
    <property type="term" value="F:transaminase activity"/>
    <property type="evidence" value="ECO:0007669"/>
    <property type="project" value="UniProtKB-KW"/>
</dbReference>
<dbReference type="InterPro" id="IPR013977">
    <property type="entry name" value="GcvT_C"/>
</dbReference>
<comment type="subunit">
    <text evidence="5">The glycine cleavage system is composed of four proteins: P, T, L and H.</text>
</comment>
<dbReference type="PANTHER" id="PTHR43757">
    <property type="entry name" value="AMINOMETHYLTRANSFERASE"/>
    <property type="match status" value="1"/>
</dbReference>
<dbReference type="Gene3D" id="4.10.1250.10">
    <property type="entry name" value="Aminomethyltransferase fragment"/>
    <property type="match status" value="1"/>
</dbReference>
<dbReference type="EC" id="2.1.2.10" evidence="6"/>
<dbReference type="CDD" id="cd11054">
    <property type="entry name" value="CYP24A1-like"/>
    <property type="match status" value="1"/>
</dbReference>
<dbReference type="FunFam" id="2.40.30.110:FF:000002">
    <property type="entry name" value="Aminomethyltransferase"/>
    <property type="match status" value="1"/>
</dbReference>
<dbReference type="GO" id="GO:0005960">
    <property type="term" value="C:glycine cleavage complex"/>
    <property type="evidence" value="ECO:0007669"/>
    <property type="project" value="InterPro"/>
</dbReference>
<dbReference type="InterPro" id="IPR029043">
    <property type="entry name" value="GcvT/YgfZ_C"/>
</dbReference>
<evidence type="ECO:0000256" key="7">
    <source>
        <dbReference type="ARBA" id="ARBA00015825"/>
    </source>
</evidence>
<dbReference type="NCBIfam" id="TIGR00528">
    <property type="entry name" value="gcvT"/>
    <property type="match status" value="1"/>
</dbReference>
<dbReference type="Pfam" id="PF08669">
    <property type="entry name" value="GCV_T_C"/>
    <property type="match status" value="1"/>
</dbReference>
<keyword evidence="11" id="KW-0503">Monooxygenase</keyword>
<dbReference type="EMBL" id="JARAKH010000029">
    <property type="protein sequence ID" value="KAK8388057.1"/>
    <property type="molecule type" value="Genomic_DNA"/>
</dbReference>
<dbReference type="InterPro" id="IPR006223">
    <property type="entry name" value="GcvT"/>
</dbReference>
<proteinExistence type="inferred from homology"/>
<accession>A0AAW0TN20</accession>
<keyword evidence="11" id="KW-0560">Oxidoreductase</keyword>
<comment type="similarity">
    <text evidence="3">Belongs to the GcvT family.</text>
</comment>
<dbReference type="AlphaFoldDB" id="A0AAW0TN20"/>
<dbReference type="GO" id="GO:0005739">
    <property type="term" value="C:mitochondrion"/>
    <property type="evidence" value="ECO:0007669"/>
    <property type="project" value="UniProtKB-SubCell"/>
</dbReference>
<evidence type="ECO:0000313" key="17">
    <source>
        <dbReference type="EMBL" id="KAK8388057.1"/>
    </source>
</evidence>
<evidence type="ECO:0000256" key="8">
    <source>
        <dbReference type="ARBA" id="ARBA00022576"/>
    </source>
</evidence>
<keyword evidence="18" id="KW-1185">Reference proteome</keyword>
<keyword evidence="9" id="KW-0808">Transferase</keyword>
<evidence type="ECO:0000256" key="14">
    <source>
        <dbReference type="ARBA" id="ARBA00047665"/>
    </source>
</evidence>
<evidence type="ECO:0000256" key="12">
    <source>
        <dbReference type="ARBA" id="ARBA00023128"/>
    </source>
</evidence>
<evidence type="ECO:0000256" key="1">
    <source>
        <dbReference type="ARBA" id="ARBA00003631"/>
    </source>
</evidence>
<dbReference type="GO" id="GO:0004047">
    <property type="term" value="F:aminomethyltransferase activity"/>
    <property type="evidence" value="ECO:0007669"/>
    <property type="project" value="UniProtKB-EC"/>
</dbReference>
<name>A0AAW0TN20_SCYPA</name>
<dbReference type="InterPro" id="IPR002401">
    <property type="entry name" value="Cyt_P450_E_grp-I"/>
</dbReference>
<dbReference type="Pfam" id="PF00067">
    <property type="entry name" value="p450"/>
    <property type="match status" value="1"/>
</dbReference>
<dbReference type="SUPFAM" id="SSF48264">
    <property type="entry name" value="Cytochrome P450"/>
    <property type="match status" value="1"/>
</dbReference>
<evidence type="ECO:0000256" key="11">
    <source>
        <dbReference type="ARBA" id="ARBA00023033"/>
    </source>
</evidence>
<dbReference type="SUPFAM" id="SSF101790">
    <property type="entry name" value="Aminomethyltransferase beta-barrel domain"/>
    <property type="match status" value="1"/>
</dbReference>
<protein>
    <recommendedName>
        <fullName evidence="7">Aminomethyltransferase, mitochondrial</fullName>
        <ecNumber evidence="6">2.1.2.10</ecNumber>
    </recommendedName>
    <alternativeName>
        <fullName evidence="13">Glycine cleavage system T protein</fullName>
    </alternativeName>
</protein>
<dbReference type="FunFam" id="4.10.1250.10:FF:000002">
    <property type="entry name" value="Aminomethyltransferase"/>
    <property type="match status" value="1"/>
</dbReference>
<dbReference type="Pfam" id="PF01571">
    <property type="entry name" value="GCV_T"/>
    <property type="match status" value="1"/>
</dbReference>
<evidence type="ECO:0000313" key="18">
    <source>
        <dbReference type="Proteomes" id="UP001487740"/>
    </source>
</evidence>
<dbReference type="InterPro" id="IPR028896">
    <property type="entry name" value="GcvT/YgfZ/DmdA"/>
</dbReference>
<comment type="function">
    <text evidence="1">The glycine cleavage system catalyzes the degradation of glycine.</text>
</comment>
<comment type="caution">
    <text evidence="17">The sequence shown here is derived from an EMBL/GenBank/DDBJ whole genome shotgun (WGS) entry which is preliminary data.</text>
</comment>
<evidence type="ECO:0000256" key="5">
    <source>
        <dbReference type="ARBA" id="ARBA00011690"/>
    </source>
</evidence>
<gene>
    <name evidence="17" type="ORF">O3P69_020143</name>
</gene>
<evidence type="ECO:0000256" key="10">
    <source>
        <dbReference type="ARBA" id="ARBA00022946"/>
    </source>
</evidence>
<keyword evidence="12" id="KW-0496">Mitochondrion</keyword>
<keyword evidence="10" id="KW-0809">Transit peptide</keyword>
<evidence type="ECO:0000256" key="3">
    <source>
        <dbReference type="ARBA" id="ARBA00008609"/>
    </source>
</evidence>
<evidence type="ECO:0000256" key="9">
    <source>
        <dbReference type="ARBA" id="ARBA00022679"/>
    </source>
</evidence>
<feature type="domain" description="GCVT N-terminal" evidence="15">
    <location>
        <begin position="528"/>
        <end position="784"/>
    </location>
</feature>
<dbReference type="Gene3D" id="1.10.630.10">
    <property type="entry name" value="Cytochrome P450"/>
    <property type="match status" value="1"/>
</dbReference>
<dbReference type="InterPro" id="IPR001128">
    <property type="entry name" value="Cyt_P450"/>
</dbReference>
<sequence length="893" mass="99523">MAEAVQHKKTVPKSVKEIPGPPTFPVIGCIPSLFISGMSYPMKLIHKMFVDLAKKYGPIVRLENPQYSPMVMVTDPSHIEAMIRGTMDNPLRYGFFSLKKIRYEAIDNYFEGKAGLLIENGEEWWRVRSRVQTPMMRPKNVSSYLPEVDQVTLTFVERMASLQKQHGEMPKDFQTELYKWALECVGLVALNRRLGCLVSDLQEDSEPMKLINLVNDLFSCLHLNEFGLHLWRFFPTKTYRTLREKHNEFLRLADSNIRETEALLLAMGTEDQEITLLERLLMVPGLTRKDVVTFILDMLFAGIDTTSHTMAFTLYLLARNPEVQAKLQQEVDNVVGEHNGPLTVHHLAQFSYMKAVIKEAFRVFPLVIGTTRSLDKDLILGDYLIPKGWAVFGINMLTGWDEAYFPRAKEFVPERWRLAEQEMHVFLARVMQRFTVDYKYEDIEGHTSMVFVPSQPLRFNLTERHGSKVPRDCECWLSGTIPVIGLPTGECKMLRLGLAVRGAIRHVAGGASVRQASTSGDNLQQTVLYNFHVNHGGKMVGFAGYAMPVQYGSVGIGVSHKTVRSSCGLFDVSHMLQWRLWGADRVKFIERLVVADVEGLPENTGTLSLLTNPEGGIVDDLIISRTSQSHLYVVSNAGCRDKDLTHLRNHLAQFKAEGGDVHMEIITDHGLIALQGPLAASILEPLVEGTVEDLYFMQTRPMIVAGTPCRVTRCGYTGEDGFEISVPSGKAEELCETLLGSGAEPAGLGARDSLRLEAGLCLYGNDIDDTTTPIEAGLAWTIGKRRRQVADFLGAEIILRQLKEKPARRRVGLTCSGPPPRTHCPVLGPDGSKVGEVTSGCPSPSLGVNVAMAYIPASLAKVGTELAVEVRKKTIPATVTKMPFVKCNYYVKK</sequence>
<dbReference type="Proteomes" id="UP001487740">
    <property type="component" value="Unassembled WGS sequence"/>
</dbReference>
<dbReference type="SUPFAM" id="SSF103025">
    <property type="entry name" value="Folate-binding domain"/>
    <property type="match status" value="1"/>
</dbReference>
<dbReference type="Gene3D" id="2.40.30.110">
    <property type="entry name" value="Aminomethyltransferase beta-barrel domains"/>
    <property type="match status" value="1"/>
</dbReference>
<evidence type="ECO:0000256" key="6">
    <source>
        <dbReference type="ARBA" id="ARBA00012616"/>
    </source>
</evidence>
<dbReference type="Gene3D" id="3.30.70.1400">
    <property type="entry name" value="Aminomethyltransferase beta-barrel domains"/>
    <property type="match status" value="1"/>
</dbReference>
<dbReference type="GO" id="GO:0006546">
    <property type="term" value="P:glycine catabolic process"/>
    <property type="evidence" value="ECO:0007669"/>
    <property type="project" value="InterPro"/>
</dbReference>
<evidence type="ECO:0000259" key="16">
    <source>
        <dbReference type="Pfam" id="PF08669"/>
    </source>
</evidence>
<organism evidence="17 18">
    <name type="scientific">Scylla paramamosain</name>
    <name type="common">Mud crab</name>
    <dbReference type="NCBI Taxonomy" id="85552"/>
    <lineage>
        <taxon>Eukaryota</taxon>
        <taxon>Metazoa</taxon>
        <taxon>Ecdysozoa</taxon>
        <taxon>Arthropoda</taxon>
        <taxon>Crustacea</taxon>
        <taxon>Multicrustacea</taxon>
        <taxon>Malacostraca</taxon>
        <taxon>Eumalacostraca</taxon>
        <taxon>Eucarida</taxon>
        <taxon>Decapoda</taxon>
        <taxon>Pleocyemata</taxon>
        <taxon>Brachyura</taxon>
        <taxon>Eubrachyura</taxon>
        <taxon>Portunoidea</taxon>
        <taxon>Portunidae</taxon>
        <taxon>Portuninae</taxon>
        <taxon>Scylla</taxon>
    </lineage>
</organism>
<dbReference type="InterPro" id="IPR036396">
    <property type="entry name" value="Cyt_P450_sf"/>
</dbReference>
<dbReference type="GO" id="GO:0004497">
    <property type="term" value="F:monooxygenase activity"/>
    <property type="evidence" value="ECO:0007669"/>
    <property type="project" value="UniProtKB-KW"/>
</dbReference>
<dbReference type="GO" id="GO:0016705">
    <property type="term" value="F:oxidoreductase activity, acting on paired donors, with incorporation or reduction of molecular oxygen"/>
    <property type="evidence" value="ECO:0007669"/>
    <property type="project" value="InterPro"/>
</dbReference>
<reference evidence="17 18" key="1">
    <citation type="submission" date="2023-03" db="EMBL/GenBank/DDBJ databases">
        <title>High-quality genome of Scylla paramamosain provides insights in environmental adaptation.</title>
        <authorList>
            <person name="Zhang L."/>
        </authorList>
    </citation>
    <scope>NUCLEOTIDE SEQUENCE [LARGE SCALE GENOMIC DNA]</scope>
    <source>
        <strain evidence="17">LZ_2023a</strain>
        <tissue evidence="17">Muscle</tissue>
    </source>
</reference>
<feature type="domain" description="Aminomethyltransferase C-terminal" evidence="16">
    <location>
        <begin position="808"/>
        <end position="886"/>
    </location>
</feature>
<evidence type="ECO:0000256" key="2">
    <source>
        <dbReference type="ARBA" id="ARBA00004173"/>
    </source>
</evidence>
<comment type="catalytic activity">
    <reaction evidence="14">
        <text>N(6)-[(R)-S(8)-aminomethyldihydrolipoyl]-L-lysyl-[protein] + (6S)-5,6,7,8-tetrahydrofolate = N(6)-[(R)-dihydrolipoyl]-L-lysyl-[protein] + (6R)-5,10-methylene-5,6,7,8-tetrahydrofolate + NH4(+)</text>
        <dbReference type="Rhea" id="RHEA:16945"/>
        <dbReference type="Rhea" id="RHEA-COMP:10475"/>
        <dbReference type="Rhea" id="RHEA-COMP:10492"/>
        <dbReference type="ChEBI" id="CHEBI:15636"/>
        <dbReference type="ChEBI" id="CHEBI:28938"/>
        <dbReference type="ChEBI" id="CHEBI:57453"/>
        <dbReference type="ChEBI" id="CHEBI:83100"/>
        <dbReference type="ChEBI" id="CHEBI:83143"/>
        <dbReference type="EC" id="2.1.2.10"/>
    </reaction>
</comment>
<dbReference type="GO" id="GO:0005506">
    <property type="term" value="F:iron ion binding"/>
    <property type="evidence" value="ECO:0007669"/>
    <property type="project" value="InterPro"/>
</dbReference>
<comment type="similarity">
    <text evidence="4">Belongs to the cytochrome P450 family.</text>
</comment>
<keyword evidence="8" id="KW-0032">Aminotransferase</keyword>
<comment type="subcellular location">
    <subcellularLocation>
        <location evidence="2">Mitochondrion</location>
    </subcellularLocation>
</comment>
<dbReference type="Gene3D" id="3.30.1360.120">
    <property type="entry name" value="Probable tRNA modification gtpase trme, domain 1"/>
    <property type="match status" value="1"/>
</dbReference>
<dbReference type="PANTHER" id="PTHR43757:SF16">
    <property type="entry name" value="AMINOMETHYLTRANSFERASE, MITOCHONDRIAL"/>
    <property type="match status" value="1"/>
</dbReference>
<dbReference type="InterPro" id="IPR006222">
    <property type="entry name" value="GCVT_N"/>
</dbReference>
<dbReference type="NCBIfam" id="NF001567">
    <property type="entry name" value="PRK00389.1"/>
    <property type="match status" value="1"/>
</dbReference>